<evidence type="ECO:0000256" key="11">
    <source>
        <dbReference type="ARBA" id="ARBA00022840"/>
    </source>
</evidence>
<dbReference type="EC" id="2.7.13.3" evidence="3"/>
<dbReference type="CDD" id="cd06225">
    <property type="entry name" value="HAMP"/>
    <property type="match status" value="1"/>
</dbReference>
<gene>
    <name evidence="18" type="ORF">SFSGTM_13480</name>
</gene>
<dbReference type="RefSeq" id="WP_162084534.1">
    <property type="nucleotide sequence ID" value="NZ_AP021881.1"/>
</dbReference>
<dbReference type="AlphaFoldDB" id="A0A809SHA7"/>
<protein>
    <recommendedName>
        <fullName evidence="3">histidine kinase</fullName>
        <ecNumber evidence="3">2.7.13.3</ecNumber>
    </recommendedName>
</protein>
<dbReference type="InterPro" id="IPR003594">
    <property type="entry name" value="HATPase_dom"/>
</dbReference>
<keyword evidence="6" id="KW-0597">Phosphoprotein</keyword>
<evidence type="ECO:0000256" key="12">
    <source>
        <dbReference type="ARBA" id="ARBA00022989"/>
    </source>
</evidence>
<evidence type="ECO:0000256" key="6">
    <source>
        <dbReference type="ARBA" id="ARBA00022553"/>
    </source>
</evidence>
<evidence type="ECO:0000256" key="13">
    <source>
        <dbReference type="ARBA" id="ARBA00023012"/>
    </source>
</evidence>
<keyword evidence="4" id="KW-1003">Cell membrane</keyword>
<evidence type="ECO:0000313" key="19">
    <source>
        <dbReference type="Proteomes" id="UP000463939"/>
    </source>
</evidence>
<reference evidence="19" key="1">
    <citation type="submission" date="2019-11" db="EMBL/GenBank/DDBJ databases">
        <title>Isolation and characterization of a novel species in the genus Sulfuriferula.</title>
        <authorList>
            <person name="Mochizuki J."/>
            <person name="Kojima H."/>
            <person name="Fukui M."/>
        </authorList>
    </citation>
    <scope>NUCLEOTIDE SEQUENCE [LARGE SCALE GENOMIC DNA]</scope>
    <source>
        <strain evidence="19">SGTM</strain>
    </source>
</reference>
<feature type="domain" description="Histidine kinase" evidence="16">
    <location>
        <begin position="258"/>
        <end position="461"/>
    </location>
</feature>
<proteinExistence type="predicted"/>
<dbReference type="PROSITE" id="PS50109">
    <property type="entry name" value="HIS_KIN"/>
    <property type="match status" value="1"/>
</dbReference>
<keyword evidence="14 15" id="KW-0472">Membrane</keyword>
<dbReference type="PRINTS" id="PR00344">
    <property type="entry name" value="BCTRLSENSOR"/>
</dbReference>
<sequence length="471" mass="52144">MKKYFDSIANRVFVILLIGMLFAAGITSWLADKEHRKNLREFYNLRMAERIEQIVLSLDVSTPEMREVLLQVNKNFGLQASLVSNMAQAQTQTQNSELAALLASRLGDNHNILITSQHDCVLPAIPLAPAKELIWQPRSSDCNIVYISLRDGVLLRLQLHLPPEFGGIHQHPPGSPFLPPYFALFLILIATLAYVVAQMSTRPIKHLAAAASDLGGNIDQPPLPETGPIEIRQAARAFNAMQSRIKRQIQHRTHMLAAITHDLQTPLTRLRLRMEKVDEADLRQKLINDLAGMQDMVREGLDLARSMDSAEKMQLLDIDSLLDSICADAIEAGQDVTLQGHAYTSVMAQPHALRRCLTNLIDNAVKYGQHARLQIVAENNGIQSHVVITIRDAGKGIPEDQLAMVFEPFVRLETSRSRETGGTGLGLTIARNIAENHNATLTLANHPEGGLVVTLRFPAPHNVKQNVHAGT</sequence>
<dbReference type="Proteomes" id="UP000463939">
    <property type="component" value="Chromosome"/>
</dbReference>
<evidence type="ECO:0000259" key="16">
    <source>
        <dbReference type="PROSITE" id="PS50109"/>
    </source>
</evidence>
<evidence type="ECO:0000259" key="17">
    <source>
        <dbReference type="PROSITE" id="PS50885"/>
    </source>
</evidence>
<evidence type="ECO:0000256" key="2">
    <source>
        <dbReference type="ARBA" id="ARBA00004429"/>
    </source>
</evidence>
<evidence type="ECO:0000256" key="9">
    <source>
        <dbReference type="ARBA" id="ARBA00022741"/>
    </source>
</evidence>
<feature type="transmembrane region" description="Helical" evidence="15">
    <location>
        <begin position="12"/>
        <end position="31"/>
    </location>
</feature>
<evidence type="ECO:0000256" key="15">
    <source>
        <dbReference type="SAM" id="Phobius"/>
    </source>
</evidence>
<dbReference type="KEGG" id="sniv:SFSGTM_13480"/>
<dbReference type="GO" id="GO:0005886">
    <property type="term" value="C:plasma membrane"/>
    <property type="evidence" value="ECO:0007669"/>
    <property type="project" value="UniProtKB-SubCell"/>
</dbReference>
<dbReference type="CDD" id="cd00075">
    <property type="entry name" value="HATPase"/>
    <property type="match status" value="1"/>
</dbReference>
<organism evidence="18 19">
    <name type="scientific">Sulfuriferula nivalis</name>
    <dbReference type="NCBI Taxonomy" id="2675298"/>
    <lineage>
        <taxon>Bacteria</taxon>
        <taxon>Pseudomonadati</taxon>
        <taxon>Pseudomonadota</taxon>
        <taxon>Betaproteobacteria</taxon>
        <taxon>Nitrosomonadales</taxon>
        <taxon>Sulfuricellaceae</taxon>
        <taxon>Sulfuriferula</taxon>
    </lineage>
</organism>
<feature type="transmembrane region" description="Helical" evidence="15">
    <location>
        <begin position="178"/>
        <end position="197"/>
    </location>
</feature>
<dbReference type="InterPro" id="IPR036890">
    <property type="entry name" value="HATPase_C_sf"/>
</dbReference>
<dbReference type="GO" id="GO:0005524">
    <property type="term" value="F:ATP binding"/>
    <property type="evidence" value="ECO:0007669"/>
    <property type="project" value="UniProtKB-KW"/>
</dbReference>
<dbReference type="SUPFAM" id="SSF55874">
    <property type="entry name" value="ATPase domain of HSP90 chaperone/DNA topoisomerase II/histidine kinase"/>
    <property type="match status" value="1"/>
</dbReference>
<evidence type="ECO:0000256" key="10">
    <source>
        <dbReference type="ARBA" id="ARBA00022777"/>
    </source>
</evidence>
<dbReference type="PROSITE" id="PS50885">
    <property type="entry name" value="HAMP"/>
    <property type="match status" value="1"/>
</dbReference>
<dbReference type="InterPro" id="IPR003660">
    <property type="entry name" value="HAMP_dom"/>
</dbReference>
<dbReference type="Pfam" id="PF02518">
    <property type="entry name" value="HATPase_c"/>
    <property type="match status" value="1"/>
</dbReference>
<accession>A0A809SHA7</accession>
<keyword evidence="8 15" id="KW-0812">Transmembrane</keyword>
<comment type="subcellular location">
    <subcellularLocation>
        <location evidence="2">Cell inner membrane</location>
        <topology evidence="2">Multi-pass membrane protein</topology>
    </subcellularLocation>
</comment>
<dbReference type="InterPro" id="IPR004358">
    <property type="entry name" value="Sig_transdc_His_kin-like_C"/>
</dbReference>
<dbReference type="SMART" id="SM00387">
    <property type="entry name" value="HATPase_c"/>
    <property type="match status" value="1"/>
</dbReference>
<dbReference type="InterPro" id="IPR003661">
    <property type="entry name" value="HisK_dim/P_dom"/>
</dbReference>
<dbReference type="CDD" id="cd00082">
    <property type="entry name" value="HisKA"/>
    <property type="match status" value="1"/>
</dbReference>
<evidence type="ECO:0000256" key="7">
    <source>
        <dbReference type="ARBA" id="ARBA00022679"/>
    </source>
</evidence>
<keyword evidence="9" id="KW-0547">Nucleotide-binding</keyword>
<evidence type="ECO:0000313" key="18">
    <source>
        <dbReference type="EMBL" id="BBP00640.1"/>
    </source>
</evidence>
<evidence type="ECO:0000256" key="5">
    <source>
        <dbReference type="ARBA" id="ARBA00022519"/>
    </source>
</evidence>
<evidence type="ECO:0000256" key="3">
    <source>
        <dbReference type="ARBA" id="ARBA00012438"/>
    </source>
</evidence>
<evidence type="ECO:0000256" key="4">
    <source>
        <dbReference type="ARBA" id="ARBA00022475"/>
    </source>
</evidence>
<keyword evidence="5" id="KW-0997">Cell inner membrane</keyword>
<keyword evidence="10" id="KW-0418">Kinase</keyword>
<evidence type="ECO:0000256" key="8">
    <source>
        <dbReference type="ARBA" id="ARBA00022692"/>
    </source>
</evidence>
<dbReference type="SUPFAM" id="SSF47384">
    <property type="entry name" value="Homodimeric domain of signal transducing histidine kinase"/>
    <property type="match status" value="1"/>
</dbReference>
<dbReference type="EMBL" id="AP021881">
    <property type="protein sequence ID" value="BBP00640.1"/>
    <property type="molecule type" value="Genomic_DNA"/>
</dbReference>
<keyword evidence="11" id="KW-0067">ATP-binding</keyword>
<comment type="catalytic activity">
    <reaction evidence="1">
        <text>ATP + protein L-histidine = ADP + protein N-phospho-L-histidine.</text>
        <dbReference type="EC" id="2.7.13.3"/>
    </reaction>
</comment>
<dbReference type="InterPro" id="IPR036097">
    <property type="entry name" value="HisK_dim/P_sf"/>
</dbReference>
<dbReference type="SMART" id="SM00304">
    <property type="entry name" value="HAMP"/>
    <property type="match status" value="1"/>
</dbReference>
<dbReference type="PANTHER" id="PTHR44936">
    <property type="entry name" value="SENSOR PROTEIN CREC"/>
    <property type="match status" value="1"/>
</dbReference>
<dbReference type="PANTHER" id="PTHR44936:SF5">
    <property type="entry name" value="SENSOR HISTIDINE KINASE ENVZ"/>
    <property type="match status" value="1"/>
</dbReference>
<evidence type="ECO:0000256" key="1">
    <source>
        <dbReference type="ARBA" id="ARBA00000085"/>
    </source>
</evidence>
<dbReference type="Gene3D" id="1.10.287.130">
    <property type="match status" value="1"/>
</dbReference>
<keyword evidence="13" id="KW-0902">Two-component regulatory system</keyword>
<dbReference type="InterPro" id="IPR050980">
    <property type="entry name" value="2C_sensor_his_kinase"/>
</dbReference>
<dbReference type="InterPro" id="IPR005467">
    <property type="entry name" value="His_kinase_dom"/>
</dbReference>
<feature type="domain" description="HAMP" evidence="17">
    <location>
        <begin position="198"/>
        <end position="250"/>
    </location>
</feature>
<keyword evidence="12 15" id="KW-1133">Transmembrane helix</keyword>
<keyword evidence="19" id="KW-1185">Reference proteome</keyword>
<dbReference type="Pfam" id="PF00672">
    <property type="entry name" value="HAMP"/>
    <property type="match status" value="1"/>
</dbReference>
<evidence type="ECO:0000256" key="14">
    <source>
        <dbReference type="ARBA" id="ARBA00023136"/>
    </source>
</evidence>
<keyword evidence="7" id="KW-0808">Transferase</keyword>
<name>A0A809SHA7_9PROT</name>
<dbReference type="GO" id="GO:0000155">
    <property type="term" value="F:phosphorelay sensor kinase activity"/>
    <property type="evidence" value="ECO:0007669"/>
    <property type="project" value="InterPro"/>
</dbReference>
<dbReference type="Gene3D" id="3.30.565.10">
    <property type="entry name" value="Histidine kinase-like ATPase, C-terminal domain"/>
    <property type="match status" value="1"/>
</dbReference>